<dbReference type="VEuPathDB" id="FungiDB:H257_10045"/>
<accession>A0A397AVV0</accession>
<dbReference type="InterPro" id="IPR011993">
    <property type="entry name" value="PH-like_dom_sf"/>
</dbReference>
<dbReference type="EMBL" id="QUSZ01004988">
    <property type="protein sequence ID" value="RHY11722.1"/>
    <property type="molecule type" value="Genomic_DNA"/>
</dbReference>
<evidence type="ECO:0000256" key="3">
    <source>
        <dbReference type="PIRSR" id="PIRSR630564-2"/>
    </source>
</evidence>
<dbReference type="PANTHER" id="PTHR10807:SF128">
    <property type="entry name" value="PHOSPHATIDYLINOSITOL-3,5-BISPHOSPHATE 3-PHOSPHATASE"/>
    <property type="match status" value="1"/>
</dbReference>
<feature type="binding site" evidence="3">
    <location>
        <begin position="310"/>
        <end position="316"/>
    </location>
    <ligand>
        <name>substrate</name>
    </ligand>
</feature>
<dbReference type="InterPro" id="IPR016130">
    <property type="entry name" value="Tyr_Pase_AS"/>
</dbReference>
<organism evidence="6 7">
    <name type="scientific">Aphanomyces astaci</name>
    <name type="common">Crayfish plague agent</name>
    <dbReference type="NCBI Taxonomy" id="112090"/>
    <lineage>
        <taxon>Eukaryota</taxon>
        <taxon>Sar</taxon>
        <taxon>Stramenopiles</taxon>
        <taxon>Oomycota</taxon>
        <taxon>Saprolegniomycetes</taxon>
        <taxon>Saprolegniales</taxon>
        <taxon>Verrucalvaceae</taxon>
        <taxon>Aphanomyces</taxon>
    </lineage>
</organism>
<dbReference type="Proteomes" id="UP000265427">
    <property type="component" value="Unassembled WGS sequence"/>
</dbReference>
<proteinExistence type="inferred from homology"/>
<evidence type="ECO:0000256" key="4">
    <source>
        <dbReference type="SAM" id="MobiDB-lite"/>
    </source>
</evidence>
<dbReference type="GO" id="GO:0005737">
    <property type="term" value="C:cytoplasm"/>
    <property type="evidence" value="ECO:0007669"/>
    <property type="project" value="TreeGrafter"/>
</dbReference>
<feature type="region of interest" description="Disordered" evidence="4">
    <location>
        <begin position="85"/>
        <end position="118"/>
    </location>
</feature>
<dbReference type="PROSITE" id="PS51339">
    <property type="entry name" value="PPASE_MYOTUBULARIN"/>
    <property type="match status" value="1"/>
</dbReference>
<dbReference type="PANTHER" id="PTHR10807">
    <property type="entry name" value="MYOTUBULARIN-RELATED"/>
    <property type="match status" value="1"/>
</dbReference>
<evidence type="ECO:0000259" key="5">
    <source>
        <dbReference type="PROSITE" id="PS51339"/>
    </source>
</evidence>
<dbReference type="AlphaFoldDB" id="A0A397AVV0"/>
<dbReference type="PROSITE" id="PS00383">
    <property type="entry name" value="TYR_PHOSPHATASE_1"/>
    <property type="match status" value="1"/>
</dbReference>
<name>A0A397AVV0_APHAT</name>
<dbReference type="Gene3D" id="2.30.29.30">
    <property type="entry name" value="Pleckstrin-homology domain (PH domain)/Phosphotyrosine-binding domain (PTB)"/>
    <property type="match status" value="1"/>
</dbReference>
<comment type="caution">
    <text evidence="6">The sequence shown here is derived from an EMBL/GenBank/DDBJ whole genome shotgun (WGS) entry which is preliminary data.</text>
</comment>
<dbReference type="InterPro" id="IPR030564">
    <property type="entry name" value="Myotubularin"/>
</dbReference>
<feature type="compositionally biased region" description="Low complexity" evidence="4">
    <location>
        <begin position="91"/>
        <end position="112"/>
    </location>
</feature>
<dbReference type="InterPro" id="IPR010569">
    <property type="entry name" value="Myotubularin-like_Pase_dom"/>
</dbReference>
<feature type="domain" description="Myotubularin phosphatase" evidence="5">
    <location>
        <begin position="1"/>
        <end position="433"/>
    </location>
</feature>
<evidence type="ECO:0000313" key="6">
    <source>
        <dbReference type="EMBL" id="RHY11722.1"/>
    </source>
</evidence>
<evidence type="ECO:0000313" key="7">
    <source>
        <dbReference type="Proteomes" id="UP000265427"/>
    </source>
</evidence>
<protein>
    <recommendedName>
        <fullName evidence="5">Myotubularin phosphatase domain-containing protein</fullName>
    </recommendedName>
</protein>
<dbReference type="Pfam" id="PF06602">
    <property type="entry name" value="Myotub-related"/>
    <property type="match status" value="1"/>
</dbReference>
<reference evidence="6 7" key="1">
    <citation type="submission" date="2018-08" db="EMBL/GenBank/DDBJ databases">
        <title>Aphanomyces genome sequencing and annotation.</title>
        <authorList>
            <person name="Minardi D."/>
            <person name="Oidtmann B."/>
            <person name="Van Der Giezen M."/>
            <person name="Studholme D.J."/>
        </authorList>
    </citation>
    <scope>NUCLEOTIDE SEQUENCE [LARGE SCALE GENOMIC DNA]</scope>
    <source>
        <strain evidence="6 7">Kv</strain>
    </source>
</reference>
<evidence type="ECO:0000256" key="2">
    <source>
        <dbReference type="PIRSR" id="PIRSR630564-1"/>
    </source>
</evidence>
<feature type="active site" description="Phosphocysteine intermediate" evidence="2">
    <location>
        <position position="310"/>
    </location>
</feature>
<dbReference type="SUPFAM" id="SSF52799">
    <property type="entry name" value="(Phosphotyrosine protein) phosphatases II"/>
    <property type="match status" value="1"/>
</dbReference>
<sequence length="481" mass="54640">MAAWSIQAPVNPHNIMTENPSVPLSKIDGERDVMAEIKCEFQFAFSGNSQASSTQPGANSEVAKKTRFQNPFSYLKQASSSASKDVIDAGPSSAPVEPAAPSTTTSSSSSSSSRHKADYKLPGKLMMTSYRMQFYYHPSMSEGEADAAAFQSLLRRFRTLRRVHEYCTVALGTILRVEKSEKHHSLEVETKDHRRFHLSFHGQPEILVKVHELLMSYAFPSSFEYVFAFCHRLPTNMTLHDSTAYAAERRADECLPLQWDWDVYAPQAEWRRQVRPSQTKWLYYLRLTLKATLHVVDLMHVQSASVLIHCSHGWDRTSQLVALAQLCLDPYFRTIQGFQVLVEKDFLAFGHPFNQGLLCLLADELYSCRFGTFLLSTQQEREALRLRDTTTSIWTYLNGYRGVLENRTFVADQVLLPTQSSLLRGVTVWPHVFLRWSAQASAVDIPCANSQVFVDNELRQPSWRLSHSILSLLAELNPPKH</sequence>
<comment type="similarity">
    <text evidence="1">Belongs to the protein-tyrosine phosphatase family. Non-receptor class myotubularin subfamily.</text>
</comment>
<evidence type="ECO:0000256" key="1">
    <source>
        <dbReference type="ARBA" id="ARBA00007471"/>
    </source>
</evidence>
<gene>
    <name evidence="6" type="ORF">DYB36_001527</name>
</gene>
<dbReference type="SUPFAM" id="SSF50729">
    <property type="entry name" value="PH domain-like"/>
    <property type="match status" value="1"/>
</dbReference>
<dbReference type="InterPro" id="IPR029021">
    <property type="entry name" value="Prot-tyrosine_phosphatase-like"/>
</dbReference>